<dbReference type="AlphaFoldDB" id="A0A0G3M421"/>
<keyword evidence="1" id="KW-1133">Transmembrane helix</keyword>
<dbReference type="PATRIC" id="fig|1324352.5.peg.2658"/>
<keyword evidence="1" id="KW-0472">Membrane</keyword>
<evidence type="ECO:0008006" key="4">
    <source>
        <dbReference type="Google" id="ProtNLM"/>
    </source>
</evidence>
<feature type="transmembrane region" description="Helical" evidence="1">
    <location>
        <begin position="69"/>
        <end position="90"/>
    </location>
</feature>
<gene>
    <name evidence="2" type="ORF">OK18_12775</name>
</gene>
<dbReference type="RefSeq" id="WP_053328227.1">
    <property type="nucleotide sequence ID" value="NZ_CP009928.1"/>
</dbReference>
<reference evidence="2 3" key="1">
    <citation type="submission" date="2014-11" db="EMBL/GenBank/DDBJ databases">
        <authorList>
            <person name="Park G.-S."/>
            <person name="Hong S.-J."/>
            <person name="Jung B.K."/>
            <person name="Khan A.R."/>
            <person name="Kwak Y."/>
            <person name="Shin J.-H."/>
        </authorList>
    </citation>
    <scope>NUCLEOTIDE SEQUENCE [LARGE SCALE GENOMIC DNA]</scope>
    <source>
        <strain evidence="2 3">DSM 27622</strain>
    </source>
</reference>
<organism evidence="2 3">
    <name type="scientific">Chryseobacterium gallinarum</name>
    <dbReference type="NCBI Taxonomy" id="1324352"/>
    <lineage>
        <taxon>Bacteria</taxon>
        <taxon>Pseudomonadati</taxon>
        <taxon>Bacteroidota</taxon>
        <taxon>Flavobacteriia</taxon>
        <taxon>Flavobacteriales</taxon>
        <taxon>Weeksellaceae</taxon>
        <taxon>Chryseobacterium group</taxon>
        <taxon>Chryseobacterium</taxon>
    </lineage>
</organism>
<dbReference type="OrthoDB" id="1273603at2"/>
<feature type="transmembrane region" description="Helical" evidence="1">
    <location>
        <begin position="183"/>
        <end position="201"/>
    </location>
</feature>
<dbReference type="STRING" id="1324352.OK18_12775"/>
<protein>
    <recommendedName>
        <fullName evidence="4">DUF4280 domain-containing protein</fullName>
    </recommendedName>
</protein>
<evidence type="ECO:0000313" key="3">
    <source>
        <dbReference type="Proteomes" id="UP000035213"/>
    </source>
</evidence>
<name>A0A0G3M421_CHRGL</name>
<dbReference type="EMBL" id="CP009928">
    <property type="protein sequence ID" value="AKK73370.1"/>
    <property type="molecule type" value="Genomic_DNA"/>
</dbReference>
<evidence type="ECO:0000256" key="1">
    <source>
        <dbReference type="SAM" id="Phobius"/>
    </source>
</evidence>
<evidence type="ECO:0000313" key="2">
    <source>
        <dbReference type="EMBL" id="AKK73370.1"/>
    </source>
</evidence>
<dbReference type="KEGG" id="cgn:OK18_12775"/>
<feature type="transmembrane region" description="Helical" evidence="1">
    <location>
        <begin position="207"/>
        <end position="229"/>
    </location>
</feature>
<proteinExistence type="predicted"/>
<keyword evidence="1" id="KW-0812">Transmembrane</keyword>
<feature type="transmembrane region" description="Helical" evidence="1">
    <location>
        <begin position="96"/>
        <end position="115"/>
    </location>
</feature>
<dbReference type="Proteomes" id="UP000035213">
    <property type="component" value="Chromosome"/>
</dbReference>
<sequence length="427" mass="45641">MSKYLPQETFIVCSHQVNPSPGNILANPNVWKLSVVYKSEKKPLLTEADLVLKDDFECKSNWGQAVGWGFFWGGLITGLAIGAAVAFSVMTFGVGAVIIGVVATAVIGTGLTFALKSNATKCNPNLVDWKNPHPSVAFEGKKAVNLSSFMTCSIGPGILTPFIDEEEAKSAAKNVAFRNMGELGLTAVISGLFGFGVGFAAGSTGSVGSGLLAGGTEVAVGIVGAYLVYQPLAYAEGEIMQGIYSSDDKNTPYDKMLASRQEMSSPFTVDTPDDPYIGTDQTKASEQLLYHSYDKYRQNQNEKYIKEIMNLKGTRAEREARIAEIVAEMKKTKSGAQAVEAMKRKNSGKILPRVKTSNKGNRVINEHRAETNKAMRGEASKGFGGMSGVGLILPLLVTPLSEWTFKVLADSFANQSGGGFSINAAQN</sequence>
<accession>A0A0G3M421</accession>